<keyword evidence="3 6" id="KW-0479">Metal-binding</keyword>
<proteinExistence type="predicted"/>
<feature type="signal peptide" evidence="8">
    <location>
        <begin position="1"/>
        <end position="23"/>
    </location>
</feature>
<dbReference type="GO" id="GO:0046872">
    <property type="term" value="F:metal ion binding"/>
    <property type="evidence" value="ECO:0007669"/>
    <property type="project" value="UniProtKB-KW"/>
</dbReference>
<protein>
    <submittedName>
        <fullName evidence="10">C-type cytochrome</fullName>
    </submittedName>
</protein>
<keyword evidence="1" id="KW-0813">Transport</keyword>
<evidence type="ECO:0000256" key="4">
    <source>
        <dbReference type="ARBA" id="ARBA00022982"/>
    </source>
</evidence>
<accession>A0A939EG81</accession>
<dbReference type="PANTHER" id="PTHR11961">
    <property type="entry name" value="CYTOCHROME C"/>
    <property type="match status" value="1"/>
</dbReference>
<feature type="region of interest" description="Disordered" evidence="7">
    <location>
        <begin position="139"/>
        <end position="167"/>
    </location>
</feature>
<evidence type="ECO:0000256" key="3">
    <source>
        <dbReference type="ARBA" id="ARBA00022723"/>
    </source>
</evidence>
<keyword evidence="8" id="KW-0732">Signal</keyword>
<evidence type="ECO:0000256" key="5">
    <source>
        <dbReference type="ARBA" id="ARBA00023004"/>
    </source>
</evidence>
<dbReference type="EMBL" id="JAEKJZ010000004">
    <property type="protein sequence ID" value="MBN9672575.1"/>
    <property type="molecule type" value="Genomic_DNA"/>
</dbReference>
<feature type="compositionally biased region" description="Low complexity" evidence="7">
    <location>
        <begin position="141"/>
        <end position="158"/>
    </location>
</feature>
<feature type="domain" description="Cytochrome c" evidence="9">
    <location>
        <begin position="27"/>
        <end position="130"/>
    </location>
</feature>
<evidence type="ECO:0000256" key="7">
    <source>
        <dbReference type="SAM" id="MobiDB-lite"/>
    </source>
</evidence>
<dbReference type="Proteomes" id="UP000664096">
    <property type="component" value="Unassembled WGS sequence"/>
</dbReference>
<evidence type="ECO:0000256" key="1">
    <source>
        <dbReference type="ARBA" id="ARBA00022448"/>
    </source>
</evidence>
<evidence type="ECO:0000256" key="6">
    <source>
        <dbReference type="PROSITE-ProRule" id="PRU00433"/>
    </source>
</evidence>
<dbReference type="Pfam" id="PF00034">
    <property type="entry name" value="Cytochrom_C"/>
    <property type="match status" value="2"/>
</dbReference>
<dbReference type="SUPFAM" id="SSF46626">
    <property type="entry name" value="Cytochrome c"/>
    <property type="match status" value="2"/>
</dbReference>
<dbReference type="GO" id="GO:0009055">
    <property type="term" value="F:electron transfer activity"/>
    <property type="evidence" value="ECO:0007669"/>
    <property type="project" value="InterPro"/>
</dbReference>
<evidence type="ECO:0000259" key="9">
    <source>
        <dbReference type="PROSITE" id="PS51007"/>
    </source>
</evidence>
<dbReference type="InterPro" id="IPR002327">
    <property type="entry name" value="Cyt_c_1A/1B"/>
</dbReference>
<dbReference type="InterPro" id="IPR036909">
    <property type="entry name" value="Cyt_c-like_dom_sf"/>
</dbReference>
<dbReference type="GO" id="GO:0020037">
    <property type="term" value="F:heme binding"/>
    <property type="evidence" value="ECO:0007669"/>
    <property type="project" value="InterPro"/>
</dbReference>
<dbReference type="PRINTS" id="PR00604">
    <property type="entry name" value="CYTCHRMECIAB"/>
</dbReference>
<dbReference type="Gene3D" id="1.10.760.10">
    <property type="entry name" value="Cytochrome c-like domain"/>
    <property type="match status" value="2"/>
</dbReference>
<comment type="caution">
    <text evidence="10">The sequence shown here is derived from an EMBL/GenBank/DDBJ whole genome shotgun (WGS) entry which is preliminary data.</text>
</comment>
<keyword evidence="4" id="KW-0249">Electron transport</keyword>
<name>A0A939EG81_9HYPH</name>
<dbReference type="InterPro" id="IPR009056">
    <property type="entry name" value="Cyt_c-like_dom"/>
</dbReference>
<keyword evidence="2 6" id="KW-0349">Heme</keyword>
<dbReference type="AlphaFoldDB" id="A0A939EG81"/>
<dbReference type="PROSITE" id="PS51007">
    <property type="entry name" value="CYTC"/>
    <property type="match status" value="2"/>
</dbReference>
<reference evidence="10" key="1">
    <citation type="submission" date="2020-12" db="EMBL/GenBank/DDBJ databases">
        <title>Oil enriched cultivation method for isolating marine PHA-producing bacteria.</title>
        <authorList>
            <person name="Zheng W."/>
            <person name="Yu S."/>
            <person name="Huang Y."/>
        </authorList>
    </citation>
    <scope>NUCLEOTIDE SEQUENCE</scope>
    <source>
        <strain evidence="10">SY-2-12</strain>
    </source>
</reference>
<sequence length="371" mass="39366">MSKFLKALSLGVSIAALPVVAGAAFAGDAAQGEKVFKKCRACHAVGEGAKHKVGPELNDVFGRTAGSIDGFKYSKAMIAAGNEGLVWDETTMATYLEKPKAMIKGTKMAFAGLKKDDDVANVIAYLATFSSAAAAKEEEQSSAAPAADAETQTASADQPAAPVSATRDGGVFGLGREALPEEIAAWDIDIRPDGAGLPVGSGTVADGEVLYTDNCAVCHGDFGEGVGRWPVLAGGHDTLADERPEKTIGSYWPYLSTVYDYVRRAMPYGNARSLSDDDVYALTAYLLYLNDIVDDEDFELSNENFTDIRLPNEENFFFDDRDEEPHYAQKGEPCMSDCKADAVKITQRARILDVTPGSVDDDQAAAGGGVD</sequence>
<organism evidence="10 11">
    <name type="scientific">Roseibium aggregatum</name>
    <dbReference type="NCBI Taxonomy" id="187304"/>
    <lineage>
        <taxon>Bacteria</taxon>
        <taxon>Pseudomonadati</taxon>
        <taxon>Pseudomonadota</taxon>
        <taxon>Alphaproteobacteria</taxon>
        <taxon>Hyphomicrobiales</taxon>
        <taxon>Stappiaceae</taxon>
        <taxon>Roseibium</taxon>
    </lineage>
</organism>
<keyword evidence="5 6" id="KW-0408">Iron</keyword>
<evidence type="ECO:0000313" key="10">
    <source>
        <dbReference type="EMBL" id="MBN9672575.1"/>
    </source>
</evidence>
<feature type="domain" description="Cytochrome c" evidence="9">
    <location>
        <begin position="202"/>
        <end position="290"/>
    </location>
</feature>
<dbReference type="RefSeq" id="WP_207142404.1">
    <property type="nucleotide sequence ID" value="NZ_JAEKJZ010000004.1"/>
</dbReference>
<evidence type="ECO:0000313" key="11">
    <source>
        <dbReference type="Proteomes" id="UP000664096"/>
    </source>
</evidence>
<evidence type="ECO:0000256" key="2">
    <source>
        <dbReference type="ARBA" id="ARBA00022617"/>
    </source>
</evidence>
<evidence type="ECO:0000256" key="8">
    <source>
        <dbReference type="SAM" id="SignalP"/>
    </source>
</evidence>
<feature type="chain" id="PRO_5037291011" evidence="8">
    <location>
        <begin position="24"/>
        <end position="371"/>
    </location>
</feature>
<gene>
    <name evidence="10" type="ORF">JF539_19635</name>
</gene>